<dbReference type="EMBL" id="CAJVQC010123586">
    <property type="protein sequence ID" value="CAG8839439.1"/>
    <property type="molecule type" value="Genomic_DNA"/>
</dbReference>
<sequence>PEHPAKCIVECKSWHHQLPFGVLPSTFNQAWEYFNDVEDKEGNIASEEIIINGNETTCLWPSGNSEPYYGHVQPGITYVRVYPRKVDTAITYMYKGYSLYLLMCEVKLPNASSCGVYNKLIRLLNDAINNFIIFFLKTAKIITYDLKLLFSKMRWVGLFVFDGQIQLILLRFNSEQLRFTWLAREVIIPTSFEKHD</sequence>
<reference evidence="1" key="1">
    <citation type="submission" date="2021-06" db="EMBL/GenBank/DDBJ databases">
        <authorList>
            <person name="Kallberg Y."/>
            <person name="Tangrot J."/>
            <person name="Rosling A."/>
        </authorList>
    </citation>
    <scope>NUCLEOTIDE SEQUENCE</scope>
    <source>
        <strain evidence="1">MA461A</strain>
    </source>
</reference>
<gene>
    <name evidence="1" type="ORF">RPERSI_LOCUS31048</name>
</gene>
<keyword evidence="2" id="KW-1185">Reference proteome</keyword>
<dbReference type="Proteomes" id="UP000789920">
    <property type="component" value="Unassembled WGS sequence"/>
</dbReference>
<organism evidence="1 2">
    <name type="scientific">Racocetra persica</name>
    <dbReference type="NCBI Taxonomy" id="160502"/>
    <lineage>
        <taxon>Eukaryota</taxon>
        <taxon>Fungi</taxon>
        <taxon>Fungi incertae sedis</taxon>
        <taxon>Mucoromycota</taxon>
        <taxon>Glomeromycotina</taxon>
        <taxon>Glomeromycetes</taxon>
        <taxon>Diversisporales</taxon>
        <taxon>Gigasporaceae</taxon>
        <taxon>Racocetra</taxon>
    </lineage>
</organism>
<evidence type="ECO:0000313" key="1">
    <source>
        <dbReference type="EMBL" id="CAG8839439.1"/>
    </source>
</evidence>
<feature type="non-terminal residue" evidence="1">
    <location>
        <position position="196"/>
    </location>
</feature>
<comment type="caution">
    <text evidence="1">The sequence shown here is derived from an EMBL/GenBank/DDBJ whole genome shotgun (WGS) entry which is preliminary data.</text>
</comment>
<proteinExistence type="predicted"/>
<evidence type="ECO:0000313" key="2">
    <source>
        <dbReference type="Proteomes" id="UP000789920"/>
    </source>
</evidence>
<protein>
    <submittedName>
        <fullName evidence="1">4858_t:CDS:1</fullName>
    </submittedName>
</protein>
<accession>A0ACA9SI67</accession>
<name>A0ACA9SI67_9GLOM</name>
<feature type="non-terminal residue" evidence="1">
    <location>
        <position position="1"/>
    </location>
</feature>